<dbReference type="Proteomes" id="UP001365128">
    <property type="component" value="Unassembled WGS sequence"/>
</dbReference>
<gene>
    <name evidence="2" type="ORF">IWX46DRAFT_604869</name>
</gene>
<feature type="chain" id="PRO_5045240522" description="Secreted protein" evidence="1">
    <location>
        <begin position="30"/>
        <end position="97"/>
    </location>
</feature>
<keyword evidence="3" id="KW-1185">Reference proteome</keyword>
<organism evidence="2 3">
    <name type="scientific">Phyllosticta citricarpa</name>
    <dbReference type="NCBI Taxonomy" id="55181"/>
    <lineage>
        <taxon>Eukaryota</taxon>
        <taxon>Fungi</taxon>
        <taxon>Dikarya</taxon>
        <taxon>Ascomycota</taxon>
        <taxon>Pezizomycotina</taxon>
        <taxon>Dothideomycetes</taxon>
        <taxon>Dothideomycetes incertae sedis</taxon>
        <taxon>Botryosphaeriales</taxon>
        <taxon>Phyllostictaceae</taxon>
        <taxon>Phyllosticta</taxon>
    </lineage>
</organism>
<keyword evidence="1" id="KW-0732">Signal</keyword>
<name>A0ABR1M2M3_9PEZI</name>
<evidence type="ECO:0008006" key="4">
    <source>
        <dbReference type="Google" id="ProtNLM"/>
    </source>
</evidence>
<feature type="signal peptide" evidence="1">
    <location>
        <begin position="1"/>
        <end position="29"/>
    </location>
</feature>
<accession>A0ABR1M2M3</accession>
<evidence type="ECO:0000313" key="3">
    <source>
        <dbReference type="Proteomes" id="UP001365128"/>
    </source>
</evidence>
<reference evidence="2 3" key="1">
    <citation type="submission" date="2024-04" db="EMBL/GenBank/DDBJ databases">
        <title>Phyllosticta paracitricarpa is synonymous to the EU quarantine fungus P. citricarpa based on phylogenomic analyses.</title>
        <authorList>
            <consortium name="Lawrence Berkeley National Laboratory"/>
            <person name="Van Ingen-Buijs V.A."/>
            <person name="Van Westerhoven A.C."/>
            <person name="Haridas S."/>
            <person name="Skiadas P."/>
            <person name="Martin F."/>
            <person name="Groenewald J.Z."/>
            <person name="Crous P.W."/>
            <person name="Seidl M.F."/>
        </authorList>
    </citation>
    <scope>NUCLEOTIDE SEQUENCE [LARGE SCALE GENOMIC DNA]</scope>
    <source>
        <strain evidence="2 3">CBS 122670</strain>
    </source>
</reference>
<evidence type="ECO:0000256" key="1">
    <source>
        <dbReference type="SAM" id="SignalP"/>
    </source>
</evidence>
<proteinExistence type="predicted"/>
<protein>
    <recommendedName>
        <fullName evidence="4">Secreted protein</fullName>
    </recommendedName>
</protein>
<comment type="caution">
    <text evidence="2">The sequence shown here is derived from an EMBL/GenBank/DDBJ whole genome shotgun (WGS) entry which is preliminary data.</text>
</comment>
<sequence>MTCCARARHASARPWSHSLVLALSALSAAKQFLFPVPLESQEPRLHGHPARSRTRFRIGPALYSRKATYHASCQRGSSSRAKIFMVSKLLVPLRSLL</sequence>
<evidence type="ECO:0000313" key="2">
    <source>
        <dbReference type="EMBL" id="KAK7541775.1"/>
    </source>
</evidence>
<dbReference type="EMBL" id="JBBPDW010000023">
    <property type="protein sequence ID" value="KAK7541775.1"/>
    <property type="molecule type" value="Genomic_DNA"/>
</dbReference>